<dbReference type="InterPro" id="IPR023214">
    <property type="entry name" value="HAD_sf"/>
</dbReference>
<keyword evidence="6 15" id="KW-0812">Transmembrane</keyword>
<keyword evidence="8 15" id="KW-0547">Nucleotide-binding</keyword>
<dbReference type="Pfam" id="PF00403">
    <property type="entry name" value="HMA"/>
    <property type="match status" value="1"/>
</dbReference>
<dbReference type="SUPFAM" id="SSF56784">
    <property type="entry name" value="HAD-like"/>
    <property type="match status" value="1"/>
</dbReference>
<dbReference type="Gene3D" id="3.30.70.100">
    <property type="match status" value="1"/>
</dbReference>
<gene>
    <name evidence="17" type="ORF">B0A89_01220</name>
</gene>
<dbReference type="PANTHER" id="PTHR43520">
    <property type="entry name" value="ATP7, ISOFORM B"/>
    <property type="match status" value="1"/>
</dbReference>
<keyword evidence="14 15" id="KW-0472">Membrane</keyword>
<dbReference type="InterPro" id="IPR006121">
    <property type="entry name" value="HMA_dom"/>
</dbReference>
<dbReference type="PRINTS" id="PR00120">
    <property type="entry name" value="HATPASE"/>
</dbReference>
<dbReference type="GO" id="GO:0005524">
    <property type="term" value="F:ATP binding"/>
    <property type="evidence" value="ECO:0007669"/>
    <property type="project" value="UniProtKB-UniRule"/>
</dbReference>
<keyword evidence="11" id="KW-1278">Translocase</keyword>
<evidence type="ECO:0000256" key="13">
    <source>
        <dbReference type="ARBA" id="ARBA00023065"/>
    </source>
</evidence>
<dbReference type="GO" id="GO:0005886">
    <property type="term" value="C:plasma membrane"/>
    <property type="evidence" value="ECO:0007669"/>
    <property type="project" value="UniProtKB-SubCell"/>
</dbReference>
<keyword evidence="3" id="KW-0813">Transport</keyword>
<dbReference type="PRINTS" id="PR00119">
    <property type="entry name" value="CATATPASE"/>
</dbReference>
<evidence type="ECO:0000256" key="3">
    <source>
        <dbReference type="ARBA" id="ARBA00022448"/>
    </source>
</evidence>
<dbReference type="CDD" id="cd00371">
    <property type="entry name" value="HMA"/>
    <property type="match status" value="1"/>
</dbReference>
<feature type="transmembrane region" description="Helical" evidence="15">
    <location>
        <begin position="371"/>
        <end position="390"/>
    </location>
</feature>
<feature type="transmembrane region" description="Helical" evidence="15">
    <location>
        <begin position="216"/>
        <end position="234"/>
    </location>
</feature>
<keyword evidence="18" id="KW-1185">Reference proteome</keyword>
<dbReference type="GO" id="GO:0005507">
    <property type="term" value="F:copper ion binding"/>
    <property type="evidence" value="ECO:0007669"/>
    <property type="project" value="TreeGrafter"/>
</dbReference>
<comment type="similarity">
    <text evidence="2 15">Belongs to the cation transport ATPase (P-type) (TC 3.A.3) family. Type IB subfamily.</text>
</comment>
<feature type="transmembrane region" description="Helical" evidence="15">
    <location>
        <begin position="156"/>
        <end position="176"/>
    </location>
</feature>
<dbReference type="STRING" id="1945662.B0A89_01220"/>
<evidence type="ECO:0000256" key="12">
    <source>
        <dbReference type="ARBA" id="ARBA00022989"/>
    </source>
</evidence>
<dbReference type="InterPro" id="IPR017969">
    <property type="entry name" value="Heavy-metal-associated_CS"/>
</dbReference>
<dbReference type="InterPro" id="IPR008250">
    <property type="entry name" value="ATPase_P-typ_transduc_dom_A_sf"/>
</dbReference>
<dbReference type="GO" id="GO:0055070">
    <property type="term" value="P:copper ion homeostasis"/>
    <property type="evidence" value="ECO:0007669"/>
    <property type="project" value="TreeGrafter"/>
</dbReference>
<dbReference type="NCBIfam" id="TIGR01494">
    <property type="entry name" value="ATPase_P-type"/>
    <property type="match status" value="2"/>
</dbReference>
<dbReference type="OrthoDB" id="9807843at2"/>
<proteinExistence type="inferred from homology"/>
<dbReference type="InterPro" id="IPR027256">
    <property type="entry name" value="P-typ_ATPase_IB"/>
</dbReference>
<dbReference type="PROSITE" id="PS00154">
    <property type="entry name" value="ATPASE_E1_E2"/>
    <property type="match status" value="1"/>
</dbReference>
<evidence type="ECO:0000256" key="1">
    <source>
        <dbReference type="ARBA" id="ARBA00004651"/>
    </source>
</evidence>
<evidence type="ECO:0000313" key="17">
    <source>
        <dbReference type="EMBL" id="ARJ68470.1"/>
    </source>
</evidence>
<dbReference type="PROSITE" id="PS50846">
    <property type="entry name" value="HMA_2"/>
    <property type="match status" value="1"/>
</dbReference>
<dbReference type="Pfam" id="PF00122">
    <property type="entry name" value="E1-E2_ATPase"/>
    <property type="match status" value="1"/>
</dbReference>
<evidence type="ECO:0000259" key="16">
    <source>
        <dbReference type="PROSITE" id="PS50846"/>
    </source>
</evidence>
<dbReference type="AlphaFoldDB" id="A0A1W6CUE3"/>
<organism evidence="17 18">
    <name type="scientific">Paracoccus contaminans</name>
    <dbReference type="NCBI Taxonomy" id="1945662"/>
    <lineage>
        <taxon>Bacteria</taxon>
        <taxon>Pseudomonadati</taxon>
        <taxon>Pseudomonadota</taxon>
        <taxon>Alphaproteobacteria</taxon>
        <taxon>Rhodobacterales</taxon>
        <taxon>Paracoccaceae</taxon>
        <taxon>Paracoccus</taxon>
    </lineage>
</organism>
<dbReference type="InterPro" id="IPR036412">
    <property type="entry name" value="HAD-like_sf"/>
</dbReference>
<evidence type="ECO:0000256" key="8">
    <source>
        <dbReference type="ARBA" id="ARBA00022741"/>
    </source>
</evidence>
<evidence type="ECO:0000256" key="10">
    <source>
        <dbReference type="ARBA" id="ARBA00022842"/>
    </source>
</evidence>
<feature type="transmembrane region" description="Helical" evidence="15">
    <location>
        <begin position="687"/>
        <end position="715"/>
    </location>
</feature>
<dbReference type="InterPro" id="IPR023299">
    <property type="entry name" value="ATPase_P-typ_cyto_dom_N"/>
</dbReference>
<evidence type="ECO:0000256" key="2">
    <source>
        <dbReference type="ARBA" id="ARBA00006024"/>
    </source>
</evidence>
<reference evidence="17 18" key="1">
    <citation type="submission" date="2017-03" db="EMBL/GenBank/DDBJ databases">
        <title>Genome sequence of Paracoccus contaminans isolated from a water microcosm.</title>
        <authorList>
            <person name="Aurass P."/>
            <person name="Karste S."/>
            <person name="Trost E."/>
            <person name="Glaeser S.P."/>
            <person name="Kaempfer P."/>
            <person name="Flieger A."/>
        </authorList>
    </citation>
    <scope>NUCLEOTIDE SEQUENCE [LARGE SCALE GENOMIC DNA]</scope>
    <source>
        <strain evidence="18">RKI 16-01929T\LMG 29738T\CCM 8701T\CIP 111112T</strain>
    </source>
</reference>
<dbReference type="GO" id="GO:0016887">
    <property type="term" value="F:ATP hydrolysis activity"/>
    <property type="evidence" value="ECO:0007669"/>
    <property type="project" value="InterPro"/>
</dbReference>
<dbReference type="SUPFAM" id="SSF81653">
    <property type="entry name" value="Calcium ATPase, transduction domain A"/>
    <property type="match status" value="1"/>
</dbReference>
<dbReference type="EMBL" id="CP020612">
    <property type="protein sequence ID" value="ARJ68470.1"/>
    <property type="molecule type" value="Genomic_DNA"/>
</dbReference>
<dbReference type="Pfam" id="PF00702">
    <property type="entry name" value="Hydrolase"/>
    <property type="match status" value="1"/>
</dbReference>
<keyword evidence="10" id="KW-0460">Magnesium</keyword>
<dbReference type="PROSITE" id="PS01047">
    <property type="entry name" value="HMA_1"/>
    <property type="match status" value="1"/>
</dbReference>
<keyword evidence="12 15" id="KW-1133">Transmembrane helix</keyword>
<evidence type="ECO:0000256" key="6">
    <source>
        <dbReference type="ARBA" id="ARBA00022692"/>
    </source>
</evidence>
<dbReference type="RefSeq" id="WP_085376580.1">
    <property type="nucleotide sequence ID" value="NZ_CP020612.1"/>
</dbReference>
<dbReference type="SUPFAM" id="SSF55008">
    <property type="entry name" value="HMA, heavy metal-associated domain"/>
    <property type="match status" value="1"/>
</dbReference>
<feature type="domain" description="HMA" evidence="16">
    <location>
        <begin position="39"/>
        <end position="104"/>
    </location>
</feature>
<evidence type="ECO:0000256" key="14">
    <source>
        <dbReference type="ARBA" id="ARBA00023136"/>
    </source>
</evidence>
<dbReference type="NCBIfam" id="TIGR01511">
    <property type="entry name" value="ATPase-IB1_Cu"/>
    <property type="match status" value="1"/>
</dbReference>
<dbReference type="InterPro" id="IPR001757">
    <property type="entry name" value="P_typ_ATPase"/>
</dbReference>
<comment type="subcellular location">
    <subcellularLocation>
        <location evidence="1">Cell membrane</location>
        <topology evidence="1">Multi-pass membrane protein</topology>
    </subcellularLocation>
</comment>
<protein>
    <submittedName>
        <fullName evidence="17">ATPase</fullName>
    </submittedName>
</protein>
<evidence type="ECO:0000313" key="18">
    <source>
        <dbReference type="Proteomes" id="UP000193017"/>
    </source>
</evidence>
<keyword evidence="9 15" id="KW-0067">ATP-binding</keyword>
<dbReference type="NCBIfam" id="TIGR01512">
    <property type="entry name" value="ATPase-IB2_Cd"/>
    <property type="match status" value="1"/>
</dbReference>
<sequence>MSDAATMPGAALQPRFSACAACDAAPLAAAVAGAAPVRGDIMLSVPAAHCATCISDIERTLAAVPGVHAARVNLSLRRVVVDADKGLAAADLIPRLAAIGYEAHELDPAALTATASDRQGRDILMRIGVAGFAMMNIMILSVAVWSGADAATRDMFHWISGAIALPTVAFAGQPFFVRAWTALRAGRLGMDVPISLALVLASAISVFETLHSGPHAYFDAAVMLCFFLLVGRYLDYRTRAVARSAAQELTALEVPRAIRLVGEARQEVRVADLSPGDLVLVRPGGRVPADGIVTAGASEIDRSLLTGESAPAAARIGDALSAGEVNLTGPLTLRVTAAGRDSSLSRLTALVAAAETARGRYTSVADRASRAYAPVVHLLALGSFLGWLWATRDARLALNVAAAVLIITCPCALGLAVPAVVTAASGRLFRRGLLIKDGTALERLAEVDTVVFDKTGTLTTGAPQVQAAGLPPEAQGVAAALAAGSAHPLSRALAAALSAAPAALSEQREVPGYGVEALWRGIPVRLGRADWAGAADDEGGAASWLRIGETVWRIGFADSLRPGAAGAITALRAAGLRVMMLSGDGQGAAAEVAGALGIADWRAGVTPQDKADAVAALSAAGHRVLMVGDGLNDTAALAAAHASISPASALDAARVASDMVLMGSSLGPVAEAVMIARLSARRIRENFVLAILYNLVAVPFAIAGLATPLMAALAMSASSVSVTLNALRLRVPGVDDGRGGLGADLPGRGKGAEA</sequence>
<evidence type="ECO:0000256" key="5">
    <source>
        <dbReference type="ARBA" id="ARBA00022553"/>
    </source>
</evidence>
<keyword evidence="5" id="KW-0597">Phosphoprotein</keyword>
<evidence type="ECO:0000256" key="4">
    <source>
        <dbReference type="ARBA" id="ARBA00022475"/>
    </source>
</evidence>
<dbReference type="Gene3D" id="3.40.50.1000">
    <property type="entry name" value="HAD superfamily/HAD-like"/>
    <property type="match status" value="1"/>
</dbReference>
<keyword evidence="7 15" id="KW-0479">Metal-binding</keyword>
<dbReference type="Gene3D" id="3.40.1110.10">
    <property type="entry name" value="Calcium-transporting ATPase, cytoplasmic domain N"/>
    <property type="match status" value="1"/>
</dbReference>
<evidence type="ECO:0000256" key="7">
    <source>
        <dbReference type="ARBA" id="ARBA00022723"/>
    </source>
</evidence>
<dbReference type="SUPFAM" id="SSF81665">
    <property type="entry name" value="Calcium ATPase, transmembrane domain M"/>
    <property type="match status" value="1"/>
</dbReference>
<accession>A0A1W6CUE3</accession>
<keyword evidence="13" id="KW-0406">Ion transport</keyword>
<dbReference type="PANTHER" id="PTHR43520:SF5">
    <property type="entry name" value="CATION-TRANSPORTING P-TYPE ATPASE-RELATED"/>
    <property type="match status" value="1"/>
</dbReference>
<dbReference type="Gene3D" id="2.70.150.10">
    <property type="entry name" value="Calcium-transporting ATPase, cytoplasmic transduction domain A"/>
    <property type="match status" value="1"/>
</dbReference>
<dbReference type="InterPro" id="IPR036163">
    <property type="entry name" value="HMA_dom_sf"/>
</dbReference>
<dbReference type="KEGG" id="pcon:B0A89_01220"/>
<feature type="transmembrane region" description="Helical" evidence="15">
    <location>
        <begin position="396"/>
        <end position="421"/>
    </location>
</feature>
<feature type="transmembrane region" description="Helical" evidence="15">
    <location>
        <begin position="123"/>
        <end position="144"/>
    </location>
</feature>
<name>A0A1W6CUE3_9RHOB</name>
<evidence type="ECO:0000256" key="11">
    <source>
        <dbReference type="ARBA" id="ARBA00022967"/>
    </source>
</evidence>
<feature type="transmembrane region" description="Helical" evidence="15">
    <location>
        <begin position="188"/>
        <end position="210"/>
    </location>
</feature>
<dbReference type="InterPro" id="IPR059000">
    <property type="entry name" value="ATPase_P-type_domA"/>
</dbReference>
<dbReference type="InterPro" id="IPR023298">
    <property type="entry name" value="ATPase_P-typ_TM_dom_sf"/>
</dbReference>
<dbReference type="Proteomes" id="UP000193017">
    <property type="component" value="Chromosome"/>
</dbReference>
<evidence type="ECO:0000256" key="15">
    <source>
        <dbReference type="RuleBase" id="RU362081"/>
    </source>
</evidence>
<dbReference type="GO" id="GO:0043682">
    <property type="term" value="F:P-type divalent copper transporter activity"/>
    <property type="evidence" value="ECO:0007669"/>
    <property type="project" value="TreeGrafter"/>
</dbReference>
<dbReference type="InterPro" id="IPR018303">
    <property type="entry name" value="ATPase_P-typ_P_site"/>
</dbReference>
<keyword evidence="4 15" id="KW-1003">Cell membrane</keyword>
<evidence type="ECO:0000256" key="9">
    <source>
        <dbReference type="ARBA" id="ARBA00022840"/>
    </source>
</evidence>
<dbReference type="NCBIfam" id="TIGR01525">
    <property type="entry name" value="ATPase-IB_hvy"/>
    <property type="match status" value="1"/>
</dbReference>